<feature type="transmembrane region" description="Helical" evidence="6">
    <location>
        <begin position="76"/>
        <end position="95"/>
    </location>
</feature>
<accession>A0A6M2DEQ7</accession>
<dbReference type="AlphaFoldDB" id="A0A6M2DEQ7"/>
<evidence type="ECO:0000256" key="2">
    <source>
        <dbReference type="ARBA" id="ARBA00022692"/>
    </source>
</evidence>
<feature type="compositionally biased region" description="Low complexity" evidence="7">
    <location>
        <begin position="673"/>
        <end position="693"/>
    </location>
</feature>
<keyword evidence="6" id="KW-0869">Chloride channel</keyword>
<feature type="region of interest" description="Disordered" evidence="7">
    <location>
        <begin position="492"/>
        <end position="524"/>
    </location>
</feature>
<feature type="transmembrane region" description="Helical" evidence="6">
    <location>
        <begin position="37"/>
        <end position="55"/>
    </location>
</feature>
<protein>
    <recommendedName>
        <fullName evidence="6">Bestrophin homolog</fullName>
    </recommendedName>
</protein>
<organism evidence="8">
    <name type="scientific">Xenopsylla cheopis</name>
    <name type="common">Oriental rat flea</name>
    <name type="synonym">Pulex cheopis</name>
    <dbReference type="NCBI Taxonomy" id="163159"/>
    <lineage>
        <taxon>Eukaryota</taxon>
        <taxon>Metazoa</taxon>
        <taxon>Ecdysozoa</taxon>
        <taxon>Arthropoda</taxon>
        <taxon>Hexapoda</taxon>
        <taxon>Insecta</taxon>
        <taxon>Pterygota</taxon>
        <taxon>Neoptera</taxon>
        <taxon>Endopterygota</taxon>
        <taxon>Siphonaptera</taxon>
        <taxon>Pulicidae</taxon>
        <taxon>Xenopsyllinae</taxon>
        <taxon>Xenopsylla</taxon>
    </lineage>
</organism>
<keyword evidence="6" id="KW-0813">Transport</keyword>
<dbReference type="GO" id="GO:0034707">
    <property type="term" value="C:chloride channel complex"/>
    <property type="evidence" value="ECO:0007669"/>
    <property type="project" value="UniProtKB-KW"/>
</dbReference>
<feature type="region of interest" description="Disordered" evidence="7">
    <location>
        <begin position="672"/>
        <end position="724"/>
    </location>
</feature>
<dbReference type="EMBL" id="GIIL01001029">
    <property type="protein sequence ID" value="NOV44755.1"/>
    <property type="molecule type" value="Transcribed_RNA"/>
</dbReference>
<dbReference type="Pfam" id="PF01062">
    <property type="entry name" value="Bestrophin"/>
    <property type="match status" value="1"/>
</dbReference>
<evidence type="ECO:0000256" key="3">
    <source>
        <dbReference type="ARBA" id="ARBA00022989"/>
    </source>
</evidence>
<comment type="similarity">
    <text evidence="5 6">Belongs to the anion channel-forming bestrophin (TC 1.A.46) family. Calcium-sensitive chloride channel subfamily.</text>
</comment>
<feature type="transmembrane region" description="Helical" evidence="6">
    <location>
        <begin position="230"/>
        <end position="256"/>
    </location>
</feature>
<comment type="subcellular location">
    <subcellularLocation>
        <location evidence="6">Cell membrane</location>
        <topology evidence="6">Multi-pass membrane protein</topology>
    </subcellularLocation>
    <subcellularLocation>
        <location evidence="1">Membrane</location>
    </subcellularLocation>
</comment>
<dbReference type="GO" id="GO:0005254">
    <property type="term" value="F:chloride channel activity"/>
    <property type="evidence" value="ECO:0007669"/>
    <property type="project" value="UniProtKB-KW"/>
</dbReference>
<dbReference type="GO" id="GO:0005886">
    <property type="term" value="C:plasma membrane"/>
    <property type="evidence" value="ECO:0007669"/>
    <property type="project" value="UniProtKB-SubCell"/>
</dbReference>
<keyword evidence="6" id="KW-1003">Cell membrane</keyword>
<evidence type="ECO:0000256" key="6">
    <source>
        <dbReference type="RuleBase" id="RU363126"/>
    </source>
</evidence>
<sequence>MTVSYACEVPNGSSFGCFWKVLCKWKGSVYKLVWRELLAYLALYYVINLVYRYALDEHQQKLFQKIQKYFGAQSESIPMSFVLGFYVSLVVKRWWDQFRLLPWPDTLALFISAGIPGDEERGRLMRRNIVRYAVLSYVITLQRVSLRVKRRFPTWQHLVDSGLMMDSERKIFEMMDSKSPMSKYWMPLVWATNIINRARKERMIASDHLVQVMLLELDDMRRRLASLHGYDTVCVPLVYTQVVTLALYTYFIAALMGRQMLPTDNLEATGKEEPDFYFPLFTALQFGFYVGWLKVAEVLINPFGEDDDDIELNWLIDRHIKAAYMIVDEMHEEHPELLRDQYWEEVVPRDLPYTVASEHYRRHEPPGSADRYKVSNADSMYANLMPPVRKHDDVYADYESVDTPLVERRKNWFARQITRMGSVRSASTAYSSGGPGLFARPRVNSVYSNGPDQTGPNLNQNQLQVNQVTALQGSGQNFHKMSLYDRLVGRQKSQRNNKQFARHSSKLNGSGIPVTVKNRPRIPTPDVTKEVVDREQKLLQSALQNHAQGVTLMAHQLSGQTPPNYNASQTQFQTTNEVSVVGALVLSPIQELEGGSHNSTLLPNSPSTAALAQAVLQPSLQSAGLSTIPVTMPVSVALPVSLTQLGSLGLVTTTSAPVETVGSKTPVTITEITSSSNSDDSGNGNDNTSDTGSQNNTLNLQEGERSRKTSAVSQKAPKSGEVYV</sequence>
<proteinExistence type="inferred from homology"/>
<dbReference type="InterPro" id="IPR021134">
    <property type="entry name" value="Bestrophin-like"/>
</dbReference>
<keyword evidence="3 6" id="KW-1133">Transmembrane helix</keyword>
<evidence type="ECO:0000256" key="5">
    <source>
        <dbReference type="ARBA" id="ARBA00034769"/>
    </source>
</evidence>
<keyword evidence="6" id="KW-0407">Ion channel</keyword>
<feature type="compositionally biased region" description="Basic residues" evidence="7">
    <location>
        <begin position="492"/>
        <end position="505"/>
    </location>
</feature>
<evidence type="ECO:0000256" key="1">
    <source>
        <dbReference type="ARBA" id="ARBA00004370"/>
    </source>
</evidence>
<comment type="function">
    <text evidence="6">Forms chloride channels.</text>
</comment>
<keyword evidence="6" id="KW-0406">Ion transport</keyword>
<evidence type="ECO:0000313" key="8">
    <source>
        <dbReference type="EMBL" id="NOV44755.1"/>
    </source>
</evidence>
<name>A0A6M2DEQ7_XENCH</name>
<keyword evidence="4 6" id="KW-0472">Membrane</keyword>
<dbReference type="PANTHER" id="PTHR10736:SF11">
    <property type="entry name" value="BESTROPHIN 2"/>
    <property type="match status" value="1"/>
</dbReference>
<reference evidence="8" key="1">
    <citation type="submission" date="2020-03" db="EMBL/GenBank/DDBJ databases">
        <title>Transcriptomic Profiling of the Digestive Tract of the Rat Flea, Xenopsylla cheopis, Following Blood Feeding and Infection with Yersinia pestis.</title>
        <authorList>
            <person name="Bland D.M."/>
            <person name="Martens C.A."/>
            <person name="Virtaneva K."/>
            <person name="Kanakabandi K."/>
            <person name="Long D."/>
            <person name="Rosenke R."/>
            <person name="Saturday G.A."/>
            <person name="Hoyt F.H."/>
            <person name="Bruno D.P."/>
            <person name="Ribeiro J.M.C."/>
            <person name="Hinnebusch J."/>
        </authorList>
    </citation>
    <scope>NUCLEOTIDE SEQUENCE</scope>
</reference>
<keyword evidence="2 6" id="KW-0812">Transmembrane</keyword>
<dbReference type="PANTHER" id="PTHR10736">
    <property type="entry name" value="BESTROPHIN"/>
    <property type="match status" value="1"/>
</dbReference>
<evidence type="ECO:0000256" key="7">
    <source>
        <dbReference type="SAM" id="MobiDB-lite"/>
    </source>
</evidence>
<evidence type="ECO:0000256" key="4">
    <source>
        <dbReference type="ARBA" id="ARBA00023136"/>
    </source>
</evidence>
<keyword evidence="6" id="KW-0868">Chloride</keyword>
<dbReference type="InterPro" id="IPR000615">
    <property type="entry name" value="Bestrophin"/>
</dbReference>